<proteinExistence type="predicted"/>
<dbReference type="AlphaFoldDB" id="A0A2H1UZM5"/>
<evidence type="ECO:0000256" key="1">
    <source>
        <dbReference type="SAM" id="MobiDB-lite"/>
    </source>
</evidence>
<feature type="region of interest" description="Disordered" evidence="1">
    <location>
        <begin position="111"/>
        <end position="136"/>
    </location>
</feature>
<organism evidence="2">
    <name type="scientific">Spodoptera frugiperda</name>
    <name type="common">Fall armyworm</name>
    <dbReference type="NCBI Taxonomy" id="7108"/>
    <lineage>
        <taxon>Eukaryota</taxon>
        <taxon>Metazoa</taxon>
        <taxon>Ecdysozoa</taxon>
        <taxon>Arthropoda</taxon>
        <taxon>Hexapoda</taxon>
        <taxon>Insecta</taxon>
        <taxon>Pterygota</taxon>
        <taxon>Neoptera</taxon>
        <taxon>Endopterygota</taxon>
        <taxon>Lepidoptera</taxon>
        <taxon>Glossata</taxon>
        <taxon>Ditrysia</taxon>
        <taxon>Noctuoidea</taxon>
        <taxon>Noctuidae</taxon>
        <taxon>Amphipyrinae</taxon>
        <taxon>Spodoptera</taxon>
    </lineage>
</organism>
<evidence type="ECO:0000313" key="2">
    <source>
        <dbReference type="EMBL" id="SOQ34050.1"/>
    </source>
</evidence>
<reference evidence="2" key="1">
    <citation type="submission" date="2016-07" db="EMBL/GenBank/DDBJ databases">
        <authorList>
            <person name="Bretaudeau A."/>
        </authorList>
    </citation>
    <scope>NUCLEOTIDE SEQUENCE</scope>
    <source>
        <strain evidence="2">Rice</strain>
        <tissue evidence="2">Whole body</tissue>
    </source>
</reference>
<dbReference type="EMBL" id="ODYU01000003">
    <property type="protein sequence ID" value="SOQ34050.1"/>
    <property type="molecule type" value="Genomic_DNA"/>
</dbReference>
<gene>
    <name evidence="2" type="ORF">SFRICE_034848</name>
</gene>
<protein>
    <submittedName>
        <fullName evidence="2">SFRICE_034848</fullName>
    </submittedName>
</protein>
<accession>A0A2H1UZM5</accession>
<name>A0A2H1UZM5_SPOFR</name>
<sequence length="136" mass="15708">MLQFAFGTISKRERKRKVGFQLTFFGRNRLDANIMNNNKKEVGFVLTLYCKCGRTMLRHEWADSTGVIPRPHRKPTCLSVNYAETTEQILMKFGLQTRRADLVATTITNSTDKPSIKKCPNKNPQKEIDKRKSPFL</sequence>
<feature type="compositionally biased region" description="Basic and acidic residues" evidence="1">
    <location>
        <begin position="124"/>
        <end position="136"/>
    </location>
</feature>